<keyword evidence="3" id="KW-1185">Reference proteome</keyword>
<protein>
    <submittedName>
        <fullName evidence="2">Uncharacterized protein</fullName>
    </submittedName>
</protein>
<evidence type="ECO:0000313" key="2">
    <source>
        <dbReference type="EMBL" id="MPC67479.1"/>
    </source>
</evidence>
<feature type="signal peptide" evidence="1">
    <location>
        <begin position="1"/>
        <end position="16"/>
    </location>
</feature>
<dbReference type="AlphaFoldDB" id="A0A5B7HCG2"/>
<dbReference type="Proteomes" id="UP000324222">
    <property type="component" value="Unassembled WGS sequence"/>
</dbReference>
<name>A0A5B7HCG2_PORTR</name>
<proteinExistence type="predicted"/>
<reference evidence="2 3" key="1">
    <citation type="submission" date="2019-05" db="EMBL/GenBank/DDBJ databases">
        <title>Another draft genome of Portunus trituberculatus and its Hox gene families provides insights of decapod evolution.</title>
        <authorList>
            <person name="Jeong J.-H."/>
            <person name="Song I."/>
            <person name="Kim S."/>
            <person name="Choi T."/>
            <person name="Kim D."/>
            <person name="Ryu S."/>
            <person name="Kim W."/>
        </authorList>
    </citation>
    <scope>NUCLEOTIDE SEQUENCE [LARGE SCALE GENOMIC DNA]</scope>
    <source>
        <tissue evidence="2">Muscle</tissue>
    </source>
</reference>
<accession>A0A5B7HCG2</accession>
<comment type="caution">
    <text evidence="2">The sequence shown here is derived from an EMBL/GenBank/DDBJ whole genome shotgun (WGS) entry which is preliminary data.</text>
</comment>
<keyword evidence="1" id="KW-0732">Signal</keyword>
<gene>
    <name evidence="2" type="ORF">E2C01_061656</name>
</gene>
<evidence type="ECO:0000313" key="3">
    <source>
        <dbReference type="Proteomes" id="UP000324222"/>
    </source>
</evidence>
<dbReference type="EMBL" id="VSRR010026298">
    <property type="protein sequence ID" value="MPC67479.1"/>
    <property type="molecule type" value="Genomic_DNA"/>
</dbReference>
<sequence length="127" mass="12980">MVVVVVVWVMQSGGSGVITVREAAMDSIGGLSTLPSTTPSPPPPPHLHLGLYTSSRNRQPASCAHPGGQGVRGVQGAGVGVRRLCFPGRSVGGEGVVTGVVCTGSVAHSSVHGNNTGVQPWWVKYEN</sequence>
<organism evidence="2 3">
    <name type="scientific">Portunus trituberculatus</name>
    <name type="common">Swimming crab</name>
    <name type="synonym">Neptunus trituberculatus</name>
    <dbReference type="NCBI Taxonomy" id="210409"/>
    <lineage>
        <taxon>Eukaryota</taxon>
        <taxon>Metazoa</taxon>
        <taxon>Ecdysozoa</taxon>
        <taxon>Arthropoda</taxon>
        <taxon>Crustacea</taxon>
        <taxon>Multicrustacea</taxon>
        <taxon>Malacostraca</taxon>
        <taxon>Eumalacostraca</taxon>
        <taxon>Eucarida</taxon>
        <taxon>Decapoda</taxon>
        <taxon>Pleocyemata</taxon>
        <taxon>Brachyura</taxon>
        <taxon>Eubrachyura</taxon>
        <taxon>Portunoidea</taxon>
        <taxon>Portunidae</taxon>
        <taxon>Portuninae</taxon>
        <taxon>Portunus</taxon>
    </lineage>
</organism>
<feature type="chain" id="PRO_5022696181" evidence="1">
    <location>
        <begin position="17"/>
        <end position="127"/>
    </location>
</feature>
<evidence type="ECO:0000256" key="1">
    <source>
        <dbReference type="SAM" id="SignalP"/>
    </source>
</evidence>